<evidence type="ECO:0000256" key="7">
    <source>
        <dbReference type="ARBA" id="ARBA00023242"/>
    </source>
</evidence>
<dbReference type="GO" id="GO:0005737">
    <property type="term" value="C:cytoplasm"/>
    <property type="evidence" value="ECO:0007669"/>
    <property type="project" value="UniProtKB-SubCell"/>
</dbReference>
<reference evidence="12 13" key="1">
    <citation type="journal article" date="2010" name="Nature">
        <title>Perigord black truffle genome uncovers evolutionary origins and mechanisms of symbiosis.</title>
        <authorList>
            <person name="Martin F."/>
            <person name="Kohler A."/>
            <person name="Murat C."/>
            <person name="Balestrini R."/>
            <person name="Coutinho P.M."/>
            <person name="Jaillon O."/>
            <person name="Montanini B."/>
            <person name="Morin E."/>
            <person name="Noel B."/>
            <person name="Percudani R."/>
            <person name="Porcel B."/>
            <person name="Rubini A."/>
            <person name="Amicucci A."/>
            <person name="Amselem J."/>
            <person name="Anthouard V."/>
            <person name="Arcioni S."/>
            <person name="Artiguenave F."/>
            <person name="Aury J.M."/>
            <person name="Ballario P."/>
            <person name="Bolchi A."/>
            <person name="Brenna A."/>
            <person name="Brun A."/>
            <person name="Buee M."/>
            <person name="Cantarel B."/>
            <person name="Chevalier G."/>
            <person name="Couloux A."/>
            <person name="Da Silva C."/>
            <person name="Denoeud F."/>
            <person name="Duplessis S."/>
            <person name="Ghignone S."/>
            <person name="Hilselberger B."/>
            <person name="Iotti M."/>
            <person name="Marcais B."/>
            <person name="Mello A."/>
            <person name="Miranda M."/>
            <person name="Pacioni G."/>
            <person name="Quesneville H."/>
            <person name="Riccioni C."/>
            <person name="Ruotolo R."/>
            <person name="Splivallo R."/>
            <person name="Stocchi V."/>
            <person name="Tisserant E."/>
            <person name="Viscomi A.R."/>
            <person name="Zambonelli A."/>
            <person name="Zampieri E."/>
            <person name="Henrissat B."/>
            <person name="Lebrun M.H."/>
            <person name="Paolocci F."/>
            <person name="Bonfante P."/>
            <person name="Ottonello S."/>
            <person name="Wincker P."/>
        </authorList>
    </citation>
    <scope>NUCLEOTIDE SEQUENCE [LARGE SCALE GENOMIC DNA]</scope>
    <source>
        <strain evidence="12 13">Mel28</strain>
    </source>
</reference>
<protein>
    <submittedName>
        <fullName evidence="12">(Perigord truffle) hypothetical protein</fullName>
    </submittedName>
</protein>
<evidence type="ECO:0000256" key="4">
    <source>
        <dbReference type="ARBA" id="ARBA00022490"/>
    </source>
</evidence>
<evidence type="ECO:0000256" key="9">
    <source>
        <dbReference type="SAM" id="MobiDB-lite"/>
    </source>
</evidence>
<evidence type="ECO:0000256" key="1">
    <source>
        <dbReference type="ARBA" id="ARBA00004123"/>
    </source>
</evidence>
<dbReference type="EMBL" id="FN430362">
    <property type="protein sequence ID" value="CAZ85962.1"/>
    <property type="molecule type" value="Genomic_DNA"/>
</dbReference>
<dbReference type="GO" id="GO:0006397">
    <property type="term" value="P:mRNA processing"/>
    <property type="evidence" value="ECO:0007669"/>
    <property type="project" value="UniProtKB-KW"/>
</dbReference>
<keyword evidence="6" id="KW-0508">mRNA splicing</keyword>
<dbReference type="STRING" id="656061.D5GN69"/>
<dbReference type="Proteomes" id="UP000006911">
    <property type="component" value="Unassembled WGS sequence"/>
</dbReference>
<dbReference type="InParanoid" id="D5GN69"/>
<gene>
    <name evidence="12" type="ORF">GSTUM_00011111001</name>
</gene>
<dbReference type="Pfam" id="PF13019">
    <property type="entry name" value="Sde2_N_Ubi_yeast"/>
    <property type="match status" value="1"/>
</dbReference>
<evidence type="ECO:0000256" key="8">
    <source>
        <dbReference type="ARBA" id="ARBA00023306"/>
    </source>
</evidence>
<dbReference type="Pfam" id="PF22782">
    <property type="entry name" value="SDE2"/>
    <property type="match status" value="1"/>
</dbReference>
<evidence type="ECO:0000256" key="6">
    <source>
        <dbReference type="ARBA" id="ARBA00023187"/>
    </source>
</evidence>
<dbReference type="PANTHER" id="PTHR12786:SF1">
    <property type="entry name" value="SPLICING REGULATOR SDE2"/>
    <property type="match status" value="1"/>
</dbReference>
<dbReference type="AlphaFoldDB" id="D5GN69"/>
<keyword evidence="5" id="KW-0507">mRNA processing</keyword>
<name>D5GN69_TUBMM</name>
<evidence type="ECO:0000313" key="12">
    <source>
        <dbReference type="EMBL" id="CAZ85962.1"/>
    </source>
</evidence>
<feature type="compositionally biased region" description="Gly residues" evidence="9">
    <location>
        <begin position="212"/>
        <end position="225"/>
    </location>
</feature>
<dbReference type="HOGENOM" id="CLU_060603_0_0_1"/>
<evidence type="ECO:0000313" key="13">
    <source>
        <dbReference type="Proteomes" id="UP000006911"/>
    </source>
</evidence>
<keyword evidence="8" id="KW-0131">Cell cycle</keyword>
<dbReference type="GO" id="GO:0005634">
    <property type="term" value="C:nucleus"/>
    <property type="evidence" value="ECO:0007669"/>
    <property type="project" value="UniProtKB-SubCell"/>
</dbReference>
<keyword evidence="7" id="KW-0539">Nucleus</keyword>
<keyword evidence="13" id="KW-1185">Reference proteome</keyword>
<dbReference type="KEGG" id="tml:GSTUM_00011111001"/>
<evidence type="ECO:0000256" key="5">
    <source>
        <dbReference type="ARBA" id="ARBA00022664"/>
    </source>
</evidence>
<keyword evidence="4" id="KW-0963">Cytoplasm</keyword>
<dbReference type="GO" id="GO:0008380">
    <property type="term" value="P:RNA splicing"/>
    <property type="evidence" value="ECO:0007669"/>
    <property type="project" value="UniProtKB-KW"/>
</dbReference>
<dbReference type="OMA" id="RAPWIQN"/>
<organism evidence="12 13">
    <name type="scientific">Tuber melanosporum (strain Mel28)</name>
    <name type="common">Perigord black truffle</name>
    <dbReference type="NCBI Taxonomy" id="656061"/>
    <lineage>
        <taxon>Eukaryota</taxon>
        <taxon>Fungi</taxon>
        <taxon>Dikarya</taxon>
        <taxon>Ascomycota</taxon>
        <taxon>Pezizomycotina</taxon>
        <taxon>Pezizomycetes</taxon>
        <taxon>Pezizales</taxon>
        <taxon>Tuberaceae</taxon>
        <taxon>Tuber</taxon>
    </lineage>
</organism>
<proteinExistence type="inferred from homology"/>
<dbReference type="RefSeq" id="XP_002841771.1">
    <property type="nucleotide sequence ID" value="XM_002841725.1"/>
</dbReference>
<evidence type="ECO:0000259" key="10">
    <source>
        <dbReference type="Pfam" id="PF13019"/>
    </source>
</evidence>
<feature type="region of interest" description="Disordered" evidence="9">
    <location>
        <begin position="93"/>
        <end position="121"/>
    </location>
</feature>
<accession>D5GN69</accession>
<dbReference type="InterPro" id="IPR053822">
    <property type="entry name" value="SDE2-like_dom"/>
</dbReference>
<feature type="domain" description="SDE2-like" evidence="11">
    <location>
        <begin position="88"/>
        <end position="200"/>
    </location>
</feature>
<dbReference type="InterPro" id="IPR024974">
    <property type="entry name" value="Sde2_N"/>
</dbReference>
<feature type="compositionally biased region" description="Acidic residues" evidence="9">
    <location>
        <begin position="261"/>
        <end position="286"/>
    </location>
</feature>
<feature type="domain" description="Sde2 ubiquitin" evidence="10">
    <location>
        <begin position="10"/>
        <end position="87"/>
    </location>
</feature>
<dbReference type="InterPro" id="IPR051421">
    <property type="entry name" value="RNA_Proc_DNA_Dmg_Regulator"/>
</dbReference>
<evidence type="ECO:0000259" key="11">
    <source>
        <dbReference type="Pfam" id="PF22782"/>
    </source>
</evidence>
<evidence type="ECO:0000256" key="2">
    <source>
        <dbReference type="ARBA" id="ARBA00004496"/>
    </source>
</evidence>
<feature type="region of interest" description="Disordered" evidence="9">
    <location>
        <begin position="207"/>
        <end position="297"/>
    </location>
</feature>
<comment type="similarity">
    <text evidence="3">Belongs to the SDE2 family.</text>
</comment>
<comment type="subcellular location">
    <subcellularLocation>
        <location evidence="2">Cytoplasm</location>
    </subcellularLocation>
    <subcellularLocation>
        <location evidence="1">Nucleus</location>
    </subcellularLocation>
</comment>
<sequence length="297" mass="32398">MDSEPEMPLINTIITTFPGLPTYNLTLPASAPISSVLPRLRLLLPPTLLHSRLLLTPTSSHYHPPSATLSTLTASSFLTLRLHPPLCGGKGGFGSQLRAAGGRMSSRKKRGQQENNDSCRNLDGRRMRTVKEAKALAAYLEIRPEMEKKEREARKERWRKIVEEAERGGRNGRANAARFDDLEWLESTEEERVRTREAVERVMKELEMGGLDAEGGGEGEGGSSGSGSDVEVDGGDDSATGEGSSAAAPVKEAKEMRFSGWDEDDEFLSSDEEMSDIAEEDEEEGPVEGKGKGKQPV</sequence>
<dbReference type="eggNOG" id="KOG2827">
    <property type="taxonomic scope" value="Eukaryota"/>
</dbReference>
<dbReference type="GeneID" id="9185888"/>
<evidence type="ECO:0000256" key="3">
    <source>
        <dbReference type="ARBA" id="ARBA00008726"/>
    </source>
</evidence>
<dbReference type="PANTHER" id="PTHR12786">
    <property type="entry name" value="SPLICING FACTOR SF3A-RELATED"/>
    <property type="match status" value="1"/>
</dbReference>